<dbReference type="AlphaFoldDB" id="A0A0V9UNR7"/>
<evidence type="ECO:0000313" key="1">
    <source>
        <dbReference type="EMBL" id="KSZ59644.1"/>
    </source>
</evidence>
<protein>
    <recommendedName>
        <fullName evidence="3">Integron gene cassette protein</fullName>
    </recommendedName>
</protein>
<dbReference type="EMBL" id="AZXY01000002">
    <property type="protein sequence ID" value="KSZ59644.1"/>
    <property type="molecule type" value="Genomic_DNA"/>
</dbReference>
<organism evidence="1 2">
    <name type="scientific">Rhodococcus pyridinivorans KG-16</name>
    <dbReference type="NCBI Taxonomy" id="1441730"/>
    <lineage>
        <taxon>Bacteria</taxon>
        <taxon>Bacillati</taxon>
        <taxon>Actinomycetota</taxon>
        <taxon>Actinomycetes</taxon>
        <taxon>Mycobacteriales</taxon>
        <taxon>Nocardiaceae</taxon>
        <taxon>Rhodococcus</taxon>
    </lineage>
</organism>
<comment type="caution">
    <text evidence="1">The sequence shown here is derived from an EMBL/GenBank/DDBJ whole genome shotgun (WGS) entry which is preliminary data.</text>
</comment>
<evidence type="ECO:0000313" key="2">
    <source>
        <dbReference type="Proteomes" id="UP000053060"/>
    </source>
</evidence>
<dbReference type="InterPro" id="IPR054228">
    <property type="entry name" value="DUF6953"/>
</dbReference>
<reference evidence="2" key="1">
    <citation type="submission" date="2015-01" db="EMBL/GenBank/DDBJ databases">
        <title>Draft genome sequence of Rhodococcus pyridinivorans strain KG-16, a hydrocarbon-degrading bacterium.</title>
        <authorList>
            <person name="Aggarwal R.K."/>
            <person name="Dawar C."/>
        </authorList>
    </citation>
    <scope>NUCLEOTIDE SEQUENCE [LARGE SCALE GENOMIC DNA]</scope>
    <source>
        <strain evidence="2">KG-16</strain>
    </source>
</reference>
<dbReference type="RefSeq" id="WP_060650998.1">
    <property type="nucleotide sequence ID" value="NZ_AZXY01000002.1"/>
</dbReference>
<name>A0A0V9UNR7_9NOCA</name>
<dbReference type="GeneID" id="86865573"/>
<dbReference type="Pfam" id="PF22266">
    <property type="entry name" value="DUF6953"/>
    <property type="match status" value="1"/>
</dbReference>
<reference evidence="1 2" key="2">
    <citation type="journal article" date="2016" name="Genome Announc.">
        <title>Draft Genome Sequence of a Versatile Hydrocarbon-Degrading Bacterium, Rhodococcus pyridinivorans Strain KG-16, Collected from Oil Fields in India.</title>
        <authorList>
            <person name="Aggarwal R.K."/>
            <person name="Dawar C."/>
            <person name="Phanindranath R."/>
            <person name="Mutnuri L."/>
            <person name="Dayal A.M."/>
        </authorList>
    </citation>
    <scope>NUCLEOTIDE SEQUENCE [LARGE SCALE GENOMIC DNA]</scope>
    <source>
        <strain evidence="1 2">KG-16</strain>
    </source>
</reference>
<sequence length="88" mass="10105">MSTTAADIATWMTDIITTERRVTQTDMVDAIEAKFGSEWIYVNDNGHPSIDRAVLKEFRKAHRGAVKWDREDRAWYVEDEPTAETSAE</sequence>
<dbReference type="PATRIC" id="fig|1441730.3.peg.1165"/>
<proteinExistence type="predicted"/>
<evidence type="ECO:0008006" key="3">
    <source>
        <dbReference type="Google" id="ProtNLM"/>
    </source>
</evidence>
<dbReference type="Proteomes" id="UP000053060">
    <property type="component" value="Unassembled WGS sequence"/>
</dbReference>
<accession>A0A0V9UNR7</accession>
<gene>
    <name evidence="1" type="ORF">Z045_05580</name>
</gene>